<sequence length="597" mass="58022">MTESEQPHQPQEPQHRSPWARGADQGHEYTGHQQQGAGRPAPDGSAAGVDRSGMGSAGAVQGSAGRPHDDPGAAGNANPGAGDPANEDVDSQAAPQGAAGQSSPGGAGAAQGGAGQAGQGVTGAVQGGAGRTDDGGAGAVQGGAHPTAGQAGTGGFGAVQGGAALPGPGLPGTGSEAWQGGFQRPEQTGPFGAAQTAVQGHPGSPAPSPSGGRPDGPGAPGMPGQPGPYYAPPGSVVTAPPRRGRGKVVAGVAALVLAVGGVAGGVGGYVGYEAADRSGPVANALNQVPPAQQTGSAPEGSIEQVAQKVLPTVVQVQVSGGAGSGFVLSSDGLVLTNNHVVESAAGGGPIKVQLQDGRSFDARIVGRDPSSDLAVVKAEDVRDLPVAELGNSGDLRIGQQVVAVGSPFDLNGTVTSGIVSSLNRPVRAGGEQGSQATVLNAIQTDAAINPGNSGGPLVNMRGQVVGINSAIYSPNSGQSSQGGSVGIGFAIPVDQARRTAKELAETGKATQTVLGVSVGDSKDGGALVREVTSGSAAEAAGVRTGDVITRFGDRPIDSSDALVAAVRSRAPGEKVQLTIGGDRTVEVTLGSQPVEVR</sequence>
<evidence type="ECO:0000256" key="4">
    <source>
        <dbReference type="SAM" id="MobiDB-lite"/>
    </source>
</evidence>
<feature type="compositionally biased region" description="Gly residues" evidence="4">
    <location>
        <begin position="103"/>
        <end position="141"/>
    </location>
</feature>
<evidence type="ECO:0000256" key="1">
    <source>
        <dbReference type="ARBA" id="ARBA00010541"/>
    </source>
</evidence>
<evidence type="ECO:0000256" key="3">
    <source>
        <dbReference type="ARBA" id="ARBA00022801"/>
    </source>
</evidence>
<dbReference type="InterPro" id="IPR009003">
    <property type="entry name" value="Peptidase_S1_PA"/>
</dbReference>
<feature type="compositionally biased region" description="Gly residues" evidence="4">
    <location>
        <begin position="151"/>
        <end position="160"/>
    </location>
</feature>
<dbReference type="SUPFAM" id="SSF50156">
    <property type="entry name" value="PDZ domain-like"/>
    <property type="match status" value="1"/>
</dbReference>
<dbReference type="EC" id="3.4.21.-" evidence="7"/>
<evidence type="ECO:0000256" key="2">
    <source>
        <dbReference type="ARBA" id="ARBA00022670"/>
    </source>
</evidence>
<reference evidence="7 8" key="1">
    <citation type="submission" date="2023-07" db="EMBL/GenBank/DDBJ databases">
        <title>Sequencing the genomes of 1000 actinobacteria strains.</title>
        <authorList>
            <person name="Klenk H.-P."/>
        </authorList>
    </citation>
    <scope>NUCLEOTIDE SEQUENCE [LARGE SCALE GENOMIC DNA]</scope>
    <source>
        <strain evidence="7 8">DSM 43749</strain>
    </source>
</reference>
<keyword evidence="5" id="KW-0812">Transmembrane</keyword>
<dbReference type="PRINTS" id="PR00834">
    <property type="entry name" value="PROTEASES2C"/>
</dbReference>
<dbReference type="Gene3D" id="2.40.10.10">
    <property type="entry name" value="Trypsin-like serine proteases"/>
    <property type="match status" value="2"/>
</dbReference>
<dbReference type="SMART" id="SM00228">
    <property type="entry name" value="PDZ"/>
    <property type="match status" value="1"/>
</dbReference>
<dbReference type="Pfam" id="PF13180">
    <property type="entry name" value="PDZ_2"/>
    <property type="match status" value="1"/>
</dbReference>
<dbReference type="Proteomes" id="UP001268819">
    <property type="component" value="Unassembled WGS sequence"/>
</dbReference>
<evidence type="ECO:0000259" key="6">
    <source>
        <dbReference type="PROSITE" id="PS50106"/>
    </source>
</evidence>
<comment type="caution">
    <text evidence="7">The sequence shown here is derived from an EMBL/GenBank/DDBJ whole genome shotgun (WGS) entry which is preliminary data.</text>
</comment>
<dbReference type="CDD" id="cd06779">
    <property type="entry name" value="cpPDZ_Deg_HtrA-like"/>
    <property type="match status" value="1"/>
</dbReference>
<gene>
    <name evidence="7" type="ORF">J2S66_006394</name>
</gene>
<evidence type="ECO:0000256" key="5">
    <source>
        <dbReference type="SAM" id="Phobius"/>
    </source>
</evidence>
<keyword evidence="8" id="KW-1185">Reference proteome</keyword>
<feature type="compositionally biased region" description="Low complexity" evidence="4">
    <location>
        <begin position="72"/>
        <end position="84"/>
    </location>
</feature>
<organism evidence="7 8">
    <name type="scientific">Saccharothrix longispora</name>
    <dbReference type="NCBI Taxonomy" id="33920"/>
    <lineage>
        <taxon>Bacteria</taxon>
        <taxon>Bacillati</taxon>
        <taxon>Actinomycetota</taxon>
        <taxon>Actinomycetes</taxon>
        <taxon>Pseudonocardiales</taxon>
        <taxon>Pseudonocardiaceae</taxon>
        <taxon>Saccharothrix</taxon>
    </lineage>
</organism>
<proteinExistence type="inferred from homology"/>
<dbReference type="PANTHER" id="PTHR43343:SF3">
    <property type="entry name" value="PROTEASE DO-LIKE 8, CHLOROPLASTIC"/>
    <property type="match status" value="1"/>
</dbReference>
<dbReference type="InterPro" id="IPR036034">
    <property type="entry name" value="PDZ_sf"/>
</dbReference>
<feature type="transmembrane region" description="Helical" evidence="5">
    <location>
        <begin position="248"/>
        <end position="272"/>
    </location>
</feature>
<dbReference type="RefSeq" id="WP_310311916.1">
    <property type="nucleotide sequence ID" value="NZ_BAAAXB010000001.1"/>
</dbReference>
<feature type="compositionally biased region" description="Low complexity" evidence="4">
    <location>
        <begin position="1"/>
        <end position="12"/>
    </location>
</feature>
<comment type="similarity">
    <text evidence="1">Belongs to the peptidase S1C family.</text>
</comment>
<keyword evidence="3 7" id="KW-0378">Hydrolase</keyword>
<dbReference type="InterPro" id="IPR001478">
    <property type="entry name" value="PDZ"/>
</dbReference>
<name>A0ABU1Q543_9PSEU</name>
<accession>A0ABU1Q543</accession>
<dbReference type="Gene3D" id="2.30.42.10">
    <property type="match status" value="1"/>
</dbReference>
<feature type="compositionally biased region" description="Low complexity" evidence="4">
    <location>
        <begin position="92"/>
        <end position="102"/>
    </location>
</feature>
<feature type="domain" description="PDZ" evidence="6">
    <location>
        <begin position="503"/>
        <end position="583"/>
    </location>
</feature>
<feature type="region of interest" description="Disordered" evidence="4">
    <location>
        <begin position="1"/>
        <end position="238"/>
    </location>
</feature>
<dbReference type="InterPro" id="IPR051201">
    <property type="entry name" value="Chloro_Bact_Ser_Proteases"/>
</dbReference>
<keyword evidence="5" id="KW-1133">Transmembrane helix</keyword>
<dbReference type="GO" id="GO:0006508">
    <property type="term" value="P:proteolysis"/>
    <property type="evidence" value="ECO:0007669"/>
    <property type="project" value="UniProtKB-KW"/>
</dbReference>
<protein>
    <submittedName>
        <fullName evidence="7">Serine protease PepD</fullName>
        <ecNumber evidence="7">3.4.21.-</ecNumber>
    </submittedName>
</protein>
<dbReference type="InterPro" id="IPR043504">
    <property type="entry name" value="Peptidase_S1_PA_chymotrypsin"/>
</dbReference>
<dbReference type="SUPFAM" id="SSF50494">
    <property type="entry name" value="Trypsin-like serine proteases"/>
    <property type="match status" value="1"/>
</dbReference>
<dbReference type="PROSITE" id="PS50106">
    <property type="entry name" value="PDZ"/>
    <property type="match status" value="1"/>
</dbReference>
<evidence type="ECO:0000313" key="7">
    <source>
        <dbReference type="EMBL" id="MDR6598010.1"/>
    </source>
</evidence>
<dbReference type="InterPro" id="IPR001940">
    <property type="entry name" value="Peptidase_S1C"/>
</dbReference>
<dbReference type="GO" id="GO:0008233">
    <property type="term" value="F:peptidase activity"/>
    <property type="evidence" value="ECO:0007669"/>
    <property type="project" value="UniProtKB-KW"/>
</dbReference>
<dbReference type="PANTHER" id="PTHR43343">
    <property type="entry name" value="PEPTIDASE S12"/>
    <property type="match status" value="1"/>
</dbReference>
<keyword evidence="2 7" id="KW-0645">Protease</keyword>
<evidence type="ECO:0000313" key="8">
    <source>
        <dbReference type="Proteomes" id="UP001268819"/>
    </source>
</evidence>
<dbReference type="EMBL" id="JAVDSG010000001">
    <property type="protein sequence ID" value="MDR6598010.1"/>
    <property type="molecule type" value="Genomic_DNA"/>
</dbReference>
<keyword evidence="5" id="KW-0472">Membrane</keyword>
<dbReference type="Pfam" id="PF13365">
    <property type="entry name" value="Trypsin_2"/>
    <property type="match status" value="1"/>
</dbReference>